<evidence type="ECO:0000313" key="2">
    <source>
        <dbReference type="Proteomes" id="UP000001338"/>
    </source>
</evidence>
<evidence type="ECO:0000313" key="1">
    <source>
        <dbReference type="EMBL" id="EKR64278.1"/>
    </source>
</evidence>
<protein>
    <submittedName>
        <fullName evidence="1">Uncharacterized protein</fullName>
    </submittedName>
</protein>
<reference evidence="1 2" key="1">
    <citation type="submission" date="2012-10" db="EMBL/GenBank/DDBJ databases">
        <authorList>
            <person name="Harkins D.M."/>
            <person name="Durkin A.S."/>
            <person name="Brinkac L.M."/>
            <person name="Haft D.H."/>
            <person name="Selengut J.D."/>
            <person name="Sanka R."/>
            <person name="DePew J."/>
            <person name="Purushe J."/>
            <person name="Whelen A.C."/>
            <person name="Vinetz J.M."/>
            <person name="Sutton G.G."/>
            <person name="Nierman W.C."/>
            <person name="Fouts D.E."/>
        </authorList>
    </citation>
    <scope>NUCLEOTIDE SEQUENCE [LARGE SCALE GENOMIC DNA]</scope>
    <source>
        <strain evidence="1 2">2006001853</strain>
    </source>
</reference>
<gene>
    <name evidence="1" type="ORF">LEP1GSC036_3648</name>
</gene>
<dbReference type="GeneID" id="61114158"/>
<comment type="caution">
    <text evidence="1">The sequence shown here is derived from an EMBL/GenBank/DDBJ whole genome shotgun (WGS) entry which is preliminary data.</text>
</comment>
<proteinExistence type="predicted"/>
<dbReference type="AlphaFoldDB" id="A0A828YZD4"/>
<organism evidence="1 2">
    <name type="scientific">Leptospira weilii str. 2006001853</name>
    <dbReference type="NCBI Taxonomy" id="1001589"/>
    <lineage>
        <taxon>Bacteria</taxon>
        <taxon>Pseudomonadati</taxon>
        <taxon>Spirochaetota</taxon>
        <taxon>Spirochaetia</taxon>
        <taxon>Leptospirales</taxon>
        <taxon>Leptospiraceae</taxon>
        <taxon>Leptospira</taxon>
    </lineage>
</organism>
<dbReference type="RefSeq" id="WP_004499716.1">
    <property type="nucleotide sequence ID" value="NZ_AFLV02000048.1"/>
</dbReference>
<accession>A0A828YZD4</accession>
<sequence length="240" mass="28432">MVKKQSEITKLVTNIVRKEGSKYSWKYAYGFLFRKIGDLYFDISILGVKGGFLIRDNDDPLFKKGFGKLCLDLNYKWYEFDNLFWEIIGSSKYIKKPMSYHSSCGHQMRAMELVGYEIPIDVWEEKKIETFVSNFLEEADTKVLEESSKVTSIEKYLPRMEKLYANFLIKYPRALVEIQAERFFCALLTQDYEWARQILVEVNTDNPVGRSDGRDFWRRAKVFKRKIERANVKLRKDLNS</sequence>
<dbReference type="Proteomes" id="UP000001338">
    <property type="component" value="Unassembled WGS sequence"/>
</dbReference>
<dbReference type="EMBL" id="AFLV02000048">
    <property type="protein sequence ID" value="EKR64278.1"/>
    <property type="molecule type" value="Genomic_DNA"/>
</dbReference>
<name>A0A828YZD4_9LEPT</name>